<reference evidence="1 2" key="1">
    <citation type="submission" date="2021-03" db="EMBL/GenBank/DDBJ databases">
        <title>Genomic Encyclopedia of Type Strains, Phase IV (KMG-IV): sequencing the most valuable type-strain genomes for metagenomic binning, comparative biology and taxonomic classification.</title>
        <authorList>
            <person name="Goeker M."/>
        </authorList>
    </citation>
    <scope>NUCLEOTIDE SEQUENCE [LARGE SCALE GENOMIC DNA]</scope>
    <source>
        <strain evidence="1 2">DSM 27563</strain>
    </source>
</reference>
<gene>
    <name evidence="1" type="ORF">J2Z71_001204</name>
</gene>
<name>A0ABS4KD04_9FIRM</name>
<comment type="caution">
    <text evidence="1">The sequence shown here is derived from an EMBL/GenBank/DDBJ whole genome shotgun (WGS) entry which is preliminary data.</text>
</comment>
<dbReference type="SUPFAM" id="SSF75169">
    <property type="entry name" value="DsrEFH-like"/>
    <property type="match status" value="1"/>
</dbReference>
<evidence type="ECO:0000313" key="1">
    <source>
        <dbReference type="EMBL" id="MBP2025661.1"/>
    </source>
</evidence>
<dbReference type="Proteomes" id="UP001519306">
    <property type="component" value="Unassembled WGS sequence"/>
</dbReference>
<sequence>MKKYLFYAMKGEKMCFAHLLMNAIDLHEAGNEVKIIFEGQAVKLPKELIEEDNPLYKKAVENNLIAGICLACSKMLEVYDFNKDLPYPLLSDMMNHAGMKPFIEKGYEVIVM</sequence>
<dbReference type="InterPro" id="IPR027396">
    <property type="entry name" value="DsrEFH-like"/>
</dbReference>
<evidence type="ECO:0000313" key="2">
    <source>
        <dbReference type="Proteomes" id="UP001519306"/>
    </source>
</evidence>
<evidence type="ECO:0008006" key="3">
    <source>
        <dbReference type="Google" id="ProtNLM"/>
    </source>
</evidence>
<dbReference type="RefSeq" id="WP_210060961.1">
    <property type="nucleotide sequence ID" value="NZ_JAGGLJ010000010.1"/>
</dbReference>
<accession>A0ABS4KD04</accession>
<dbReference type="EMBL" id="JAGGLJ010000010">
    <property type="protein sequence ID" value="MBP2025661.1"/>
    <property type="molecule type" value="Genomic_DNA"/>
</dbReference>
<organism evidence="1 2">
    <name type="scientific">Peptoniphilus stercorisuis</name>
    <dbReference type="NCBI Taxonomy" id="1436965"/>
    <lineage>
        <taxon>Bacteria</taxon>
        <taxon>Bacillati</taxon>
        <taxon>Bacillota</taxon>
        <taxon>Tissierellia</taxon>
        <taxon>Tissierellales</taxon>
        <taxon>Peptoniphilaceae</taxon>
        <taxon>Peptoniphilus</taxon>
    </lineage>
</organism>
<keyword evidence="2" id="KW-1185">Reference proteome</keyword>
<proteinExistence type="predicted"/>
<protein>
    <recommendedName>
        <fullName evidence="3">DsrE/DsrF-like family</fullName>
    </recommendedName>
</protein>